<evidence type="ECO:0000313" key="1">
    <source>
        <dbReference type="EMBL" id="MPC73572.1"/>
    </source>
</evidence>
<keyword evidence="2" id="KW-1185">Reference proteome</keyword>
<dbReference type="EMBL" id="VSRR010037057">
    <property type="protein sequence ID" value="MPC73572.1"/>
    <property type="molecule type" value="Genomic_DNA"/>
</dbReference>
<reference evidence="1 2" key="1">
    <citation type="submission" date="2019-05" db="EMBL/GenBank/DDBJ databases">
        <title>Another draft genome of Portunus trituberculatus and its Hox gene families provides insights of decapod evolution.</title>
        <authorList>
            <person name="Jeong J.-H."/>
            <person name="Song I."/>
            <person name="Kim S."/>
            <person name="Choi T."/>
            <person name="Kim D."/>
            <person name="Ryu S."/>
            <person name="Kim W."/>
        </authorList>
    </citation>
    <scope>NUCLEOTIDE SEQUENCE [LARGE SCALE GENOMIC DNA]</scope>
    <source>
        <tissue evidence="1">Muscle</tissue>
    </source>
</reference>
<protein>
    <submittedName>
        <fullName evidence="1">Uncharacterized protein</fullName>
    </submittedName>
</protein>
<dbReference type="AlphaFoldDB" id="A0A5B7HQK4"/>
<dbReference type="Proteomes" id="UP000324222">
    <property type="component" value="Unassembled WGS sequence"/>
</dbReference>
<proteinExistence type="predicted"/>
<organism evidence="1 2">
    <name type="scientific">Portunus trituberculatus</name>
    <name type="common">Swimming crab</name>
    <name type="synonym">Neptunus trituberculatus</name>
    <dbReference type="NCBI Taxonomy" id="210409"/>
    <lineage>
        <taxon>Eukaryota</taxon>
        <taxon>Metazoa</taxon>
        <taxon>Ecdysozoa</taxon>
        <taxon>Arthropoda</taxon>
        <taxon>Crustacea</taxon>
        <taxon>Multicrustacea</taxon>
        <taxon>Malacostraca</taxon>
        <taxon>Eumalacostraca</taxon>
        <taxon>Eucarida</taxon>
        <taxon>Decapoda</taxon>
        <taxon>Pleocyemata</taxon>
        <taxon>Brachyura</taxon>
        <taxon>Eubrachyura</taxon>
        <taxon>Portunoidea</taxon>
        <taxon>Portunidae</taxon>
        <taxon>Portuninae</taxon>
        <taxon>Portunus</taxon>
    </lineage>
</organism>
<sequence length="79" mass="8437">MKPTLPSTPSNPNSSIGYSFLPTGLQSAPVPNPILPITSSLSLLPFPRALLLPTPIFLSLDLISVHPKAARLMSSACRW</sequence>
<name>A0A5B7HQK4_PORTR</name>
<comment type="caution">
    <text evidence="1">The sequence shown here is derived from an EMBL/GenBank/DDBJ whole genome shotgun (WGS) entry which is preliminary data.</text>
</comment>
<gene>
    <name evidence="1" type="ORF">E2C01_067906</name>
</gene>
<evidence type="ECO:0000313" key="2">
    <source>
        <dbReference type="Proteomes" id="UP000324222"/>
    </source>
</evidence>
<accession>A0A5B7HQK4</accession>